<dbReference type="PANTHER" id="PTHR48094:SF11">
    <property type="entry name" value="GLUTATHIONE-INDEPENDENT GLYOXALASE HSP31-RELATED"/>
    <property type="match status" value="1"/>
</dbReference>
<dbReference type="Pfam" id="PF01965">
    <property type="entry name" value="DJ-1_PfpI"/>
    <property type="match status" value="1"/>
</dbReference>
<evidence type="ECO:0000256" key="2">
    <source>
        <dbReference type="ARBA" id="ARBA00023239"/>
    </source>
</evidence>
<dbReference type="Gene3D" id="3.40.50.880">
    <property type="match status" value="1"/>
</dbReference>
<dbReference type="GO" id="GO:0019243">
    <property type="term" value="P:methylglyoxal catabolic process to D-lactate via S-lactoyl-glutathione"/>
    <property type="evidence" value="ECO:0007669"/>
    <property type="project" value="TreeGrafter"/>
</dbReference>
<dbReference type="GO" id="GO:0019172">
    <property type="term" value="F:glyoxalase III activity"/>
    <property type="evidence" value="ECO:0007669"/>
    <property type="project" value="TreeGrafter"/>
</dbReference>
<dbReference type="SUPFAM" id="SSF52317">
    <property type="entry name" value="Class I glutamine amidotransferase-like"/>
    <property type="match status" value="1"/>
</dbReference>
<dbReference type="CDD" id="cd03141">
    <property type="entry name" value="GATase1_Hsp31_like"/>
    <property type="match status" value="1"/>
</dbReference>
<comment type="similarity">
    <text evidence="3">Belongs to the peptidase C56 family. HSP31-like subfamily.</text>
</comment>
<keyword evidence="5" id="KW-0378">Hydrolase</keyword>
<dbReference type="Proteomes" id="UP000560081">
    <property type="component" value="Unassembled WGS sequence"/>
</dbReference>
<dbReference type="GO" id="GO:0005737">
    <property type="term" value="C:cytoplasm"/>
    <property type="evidence" value="ECO:0007669"/>
    <property type="project" value="TreeGrafter"/>
</dbReference>
<feature type="domain" description="DJ-1/PfpI" evidence="4">
    <location>
        <begin position="26"/>
        <end position="228"/>
    </location>
</feature>
<dbReference type="InterPro" id="IPR029062">
    <property type="entry name" value="Class_I_gatase-like"/>
</dbReference>
<dbReference type="GO" id="GO:0006508">
    <property type="term" value="P:proteolysis"/>
    <property type="evidence" value="ECO:0007669"/>
    <property type="project" value="UniProtKB-KW"/>
</dbReference>
<reference evidence="5 6" key="1">
    <citation type="submission" date="2020-08" db="EMBL/GenBank/DDBJ databases">
        <title>Sequencing the genomes of 1000 actinobacteria strains.</title>
        <authorList>
            <person name="Klenk H.-P."/>
        </authorList>
    </citation>
    <scope>NUCLEOTIDE SEQUENCE [LARGE SCALE GENOMIC DNA]</scope>
    <source>
        <strain evidence="5 6">DSM 19079</strain>
    </source>
</reference>
<comment type="caution">
    <text evidence="5">The sequence shown here is derived from an EMBL/GenBank/DDBJ whole genome shotgun (WGS) entry which is preliminary data.</text>
</comment>
<dbReference type="RefSeq" id="WP_135030589.1">
    <property type="nucleotide sequence ID" value="NZ_BMLA01000007.1"/>
</dbReference>
<evidence type="ECO:0000313" key="6">
    <source>
        <dbReference type="Proteomes" id="UP000560081"/>
    </source>
</evidence>
<name>A0A4Y8WXM9_9MICC</name>
<accession>A0A4Y8WXM9</accession>
<evidence type="ECO:0000256" key="1">
    <source>
        <dbReference type="ARBA" id="ARBA00023016"/>
    </source>
</evidence>
<evidence type="ECO:0000256" key="3">
    <source>
        <dbReference type="ARBA" id="ARBA00038493"/>
    </source>
</evidence>
<keyword evidence="5" id="KW-0645">Protease</keyword>
<dbReference type="GO" id="GO:0008233">
    <property type="term" value="F:peptidase activity"/>
    <property type="evidence" value="ECO:0007669"/>
    <property type="project" value="UniProtKB-KW"/>
</dbReference>
<protein>
    <submittedName>
        <fullName evidence="5">Putative intracellular protease/amidase</fullName>
    </submittedName>
</protein>
<dbReference type="EMBL" id="JACHMC010000001">
    <property type="protein sequence ID" value="MBB4883890.1"/>
    <property type="molecule type" value="Genomic_DNA"/>
</dbReference>
<keyword evidence="1" id="KW-0346">Stress response</keyword>
<dbReference type="AlphaFoldDB" id="A0A4Y8WXM9"/>
<keyword evidence="2" id="KW-0456">Lyase</keyword>
<evidence type="ECO:0000313" key="5">
    <source>
        <dbReference type="EMBL" id="MBB4883890.1"/>
    </source>
</evidence>
<sequence>MTRVLFVVSAADGWTLKDGTVHPTGFWAEELVVPHQTFVEAGWDVDIATPRGKAPTVDRLSLGVMGGSPAKREQLKGYLERLRPWLERPLVLADVDQSRYDLVFYPGGHGPMEDLAHDPVSGAIIAQRLLDETPLALLCHAPAAVFAAKRHDGTIVAEGRRMTAFSDLEEKLNLFARKAKWTVQAQLEHGGVRYEKARFPMQPHVVVDGALYTGQNPQSSAPLAERLVQDLNAAAGVAR</sequence>
<organism evidence="5 6">
    <name type="scientific">Micrococcus flavus</name>
    <dbReference type="NCBI Taxonomy" id="384602"/>
    <lineage>
        <taxon>Bacteria</taxon>
        <taxon>Bacillati</taxon>
        <taxon>Actinomycetota</taxon>
        <taxon>Actinomycetes</taxon>
        <taxon>Micrococcales</taxon>
        <taxon>Micrococcaceae</taxon>
        <taxon>Micrococcus</taxon>
    </lineage>
</organism>
<proteinExistence type="inferred from homology"/>
<dbReference type="InterPro" id="IPR050325">
    <property type="entry name" value="Prot/Nucl_acid_deglycase"/>
</dbReference>
<dbReference type="PANTHER" id="PTHR48094">
    <property type="entry name" value="PROTEIN/NUCLEIC ACID DEGLYCASE DJ-1-RELATED"/>
    <property type="match status" value="1"/>
</dbReference>
<evidence type="ECO:0000259" key="4">
    <source>
        <dbReference type="Pfam" id="PF01965"/>
    </source>
</evidence>
<dbReference type="OrthoDB" id="9792284at2"/>
<gene>
    <name evidence="5" type="ORF">BJ976_002241</name>
</gene>
<keyword evidence="6" id="KW-1185">Reference proteome</keyword>
<dbReference type="InterPro" id="IPR002818">
    <property type="entry name" value="DJ-1/PfpI"/>
</dbReference>